<proteinExistence type="predicted"/>
<dbReference type="PROSITE" id="PS50835">
    <property type="entry name" value="IG_LIKE"/>
    <property type="match status" value="1"/>
</dbReference>
<dbReference type="RefSeq" id="XP_031431970.2">
    <property type="nucleotide sequence ID" value="XM_031576110.2"/>
</dbReference>
<keyword evidence="4" id="KW-0393">Immunoglobulin domain</keyword>
<dbReference type="GO" id="GO:0004222">
    <property type="term" value="F:metalloendopeptidase activity"/>
    <property type="evidence" value="ECO:0007669"/>
    <property type="project" value="InterPro"/>
</dbReference>
<evidence type="ECO:0000256" key="1">
    <source>
        <dbReference type="ARBA" id="ARBA00022729"/>
    </source>
</evidence>
<feature type="transmembrane region" description="Helical" evidence="6">
    <location>
        <begin position="147"/>
        <end position="172"/>
    </location>
</feature>
<dbReference type="Proteomes" id="UP000515152">
    <property type="component" value="Chromosome 11"/>
</dbReference>
<name>A0A6P8G9Z2_CLUHA</name>
<keyword evidence="3" id="KW-0325">Glycoprotein</keyword>
<reference evidence="10 11" key="1">
    <citation type="submission" date="2025-04" db="UniProtKB">
        <authorList>
            <consortium name="RefSeq"/>
        </authorList>
    </citation>
    <scope>IDENTIFICATION</scope>
</reference>
<evidence type="ECO:0000259" key="8">
    <source>
        <dbReference type="PROSITE" id="PS51864"/>
    </source>
</evidence>
<dbReference type="InterPro" id="IPR052598">
    <property type="entry name" value="IgSF_CEA-related"/>
</dbReference>
<dbReference type="PANTHER" id="PTHR44337">
    <property type="entry name" value="CARCINOEMBRYONIC ANTIGEN-RELATED CELL ADHESION MOLECULE 8"/>
    <property type="match status" value="1"/>
</dbReference>
<dbReference type="GO" id="GO:0006508">
    <property type="term" value="P:proteolysis"/>
    <property type="evidence" value="ECO:0007669"/>
    <property type="project" value="InterPro"/>
</dbReference>
<keyword evidence="9" id="KW-1185">Reference proteome</keyword>
<dbReference type="KEGG" id="char:105901620"/>
<evidence type="ECO:0000259" key="7">
    <source>
        <dbReference type="PROSITE" id="PS50835"/>
    </source>
</evidence>
<dbReference type="InterPro" id="IPR003598">
    <property type="entry name" value="Ig_sub2"/>
</dbReference>
<dbReference type="PANTHER" id="PTHR44337:SF22">
    <property type="entry name" value="HEPACAM FAMILY MEMBER 2-LIKE"/>
    <property type="match status" value="1"/>
</dbReference>
<evidence type="ECO:0000256" key="2">
    <source>
        <dbReference type="ARBA" id="ARBA00023157"/>
    </source>
</evidence>
<dbReference type="SMART" id="SM00409">
    <property type="entry name" value="IG"/>
    <property type="match status" value="1"/>
</dbReference>
<keyword evidence="6" id="KW-1133">Transmembrane helix</keyword>
<dbReference type="SMART" id="SM00408">
    <property type="entry name" value="IGc2"/>
    <property type="match status" value="1"/>
</dbReference>
<evidence type="ECO:0000256" key="6">
    <source>
        <dbReference type="SAM" id="Phobius"/>
    </source>
</evidence>
<protein>
    <submittedName>
        <fullName evidence="10 11">Uncharacterized protein LOC105901620 isoform X1</fullName>
    </submittedName>
</protein>
<sequence>MFLCFRDTFSKNGQPTLVPKPDSSAPIGTARRMSRNDITRINRLYKCNETDETDVLSVRLAIQSTAIEGESVILQCSGAGGNQNGVTWRKDGLVLTQGPRITVAEGLLEISPLEQGDEGDYSCTLATEATAETATATLTVYYKCLTLGGLIGIVIACFIVLGALCISIWLLVTQRRYFYLYFFYFWIYVFK</sequence>
<evidence type="ECO:0000256" key="4">
    <source>
        <dbReference type="ARBA" id="ARBA00023319"/>
    </source>
</evidence>
<feature type="domain" description="Peptidase M12A" evidence="8">
    <location>
        <begin position="1"/>
        <end position="48"/>
    </location>
</feature>
<dbReference type="InterPro" id="IPR003599">
    <property type="entry name" value="Ig_sub"/>
</dbReference>
<organism evidence="9 10">
    <name type="scientific">Clupea harengus</name>
    <name type="common">Atlantic herring</name>
    <dbReference type="NCBI Taxonomy" id="7950"/>
    <lineage>
        <taxon>Eukaryota</taxon>
        <taxon>Metazoa</taxon>
        <taxon>Chordata</taxon>
        <taxon>Craniata</taxon>
        <taxon>Vertebrata</taxon>
        <taxon>Euteleostomi</taxon>
        <taxon>Actinopterygii</taxon>
        <taxon>Neopterygii</taxon>
        <taxon>Teleostei</taxon>
        <taxon>Clupei</taxon>
        <taxon>Clupeiformes</taxon>
        <taxon>Clupeoidei</taxon>
        <taxon>Clupeidae</taxon>
        <taxon>Clupea</taxon>
    </lineage>
</organism>
<dbReference type="GeneID" id="105901620"/>
<dbReference type="OrthoDB" id="291007at2759"/>
<evidence type="ECO:0000313" key="10">
    <source>
        <dbReference type="RefSeq" id="XP_031431970.2"/>
    </source>
</evidence>
<dbReference type="InterPro" id="IPR001506">
    <property type="entry name" value="Peptidase_M12A"/>
</dbReference>
<feature type="domain" description="Ig-like" evidence="7">
    <location>
        <begin position="53"/>
        <end position="139"/>
    </location>
</feature>
<dbReference type="InterPro" id="IPR013098">
    <property type="entry name" value="Ig_I-set"/>
</dbReference>
<evidence type="ECO:0000313" key="11">
    <source>
        <dbReference type="RefSeq" id="XP_042565005.1"/>
    </source>
</evidence>
<dbReference type="InterPro" id="IPR007110">
    <property type="entry name" value="Ig-like_dom"/>
</dbReference>
<evidence type="ECO:0000256" key="5">
    <source>
        <dbReference type="PROSITE-ProRule" id="PRU01211"/>
    </source>
</evidence>
<gene>
    <name evidence="10 11" type="primary">LOC105901620</name>
</gene>
<dbReference type="AlphaFoldDB" id="A0A6P8G9Z2"/>
<evidence type="ECO:0000256" key="3">
    <source>
        <dbReference type="ARBA" id="ARBA00023180"/>
    </source>
</evidence>
<comment type="caution">
    <text evidence="5">Lacks conserved residue(s) required for the propagation of feature annotation.</text>
</comment>
<dbReference type="RefSeq" id="XP_042565005.1">
    <property type="nucleotide sequence ID" value="XM_042709071.1"/>
</dbReference>
<keyword evidence="6" id="KW-0472">Membrane</keyword>
<keyword evidence="1" id="KW-0732">Signal</keyword>
<evidence type="ECO:0000313" key="9">
    <source>
        <dbReference type="Proteomes" id="UP000515152"/>
    </source>
</evidence>
<keyword evidence="2" id="KW-1015">Disulfide bond</keyword>
<dbReference type="PROSITE" id="PS51864">
    <property type="entry name" value="ASTACIN"/>
    <property type="match status" value="1"/>
</dbReference>
<accession>A0A6P8G9Z2</accession>
<keyword evidence="6" id="KW-0812">Transmembrane</keyword>
<dbReference type="Pfam" id="PF07679">
    <property type="entry name" value="I-set"/>
    <property type="match status" value="1"/>
</dbReference>